<dbReference type="Proteomes" id="UP000759131">
    <property type="component" value="Unassembled WGS sequence"/>
</dbReference>
<reference evidence="1" key="1">
    <citation type="submission" date="2020-11" db="EMBL/GenBank/DDBJ databases">
        <authorList>
            <person name="Tran Van P."/>
        </authorList>
    </citation>
    <scope>NUCLEOTIDE SEQUENCE</scope>
</reference>
<name>A0A7R9LXW5_9ACAR</name>
<dbReference type="EMBL" id="CAJPIZ010044459">
    <property type="protein sequence ID" value="CAG2122107.1"/>
    <property type="molecule type" value="Genomic_DNA"/>
</dbReference>
<evidence type="ECO:0000313" key="1">
    <source>
        <dbReference type="EMBL" id="CAD7648690.1"/>
    </source>
</evidence>
<sequence>MLTAGTVGQTSNRVLATYGSETGDHIIEPNVVSIDLNPTESVKRNTYPIVSADNGLEVLPPMGDDGTQAADKQLKAKEEIIDILDDSDSEDTTATPVTPMVPTATVNHLRSSSVTVNQTADLWLQNSLITQLLNKPT</sequence>
<dbReference type="EMBL" id="OC899034">
    <property type="protein sequence ID" value="CAD7648690.1"/>
    <property type="molecule type" value="Genomic_DNA"/>
</dbReference>
<evidence type="ECO:0000313" key="2">
    <source>
        <dbReference type="Proteomes" id="UP000759131"/>
    </source>
</evidence>
<feature type="non-terminal residue" evidence="1">
    <location>
        <position position="137"/>
    </location>
</feature>
<dbReference type="AlphaFoldDB" id="A0A7R9LXW5"/>
<gene>
    <name evidence="1" type="ORF">OSB1V03_LOCUS22053</name>
</gene>
<accession>A0A7R9LXW5</accession>
<proteinExistence type="predicted"/>
<organism evidence="1">
    <name type="scientific">Medioppia subpectinata</name>
    <dbReference type="NCBI Taxonomy" id="1979941"/>
    <lineage>
        <taxon>Eukaryota</taxon>
        <taxon>Metazoa</taxon>
        <taxon>Ecdysozoa</taxon>
        <taxon>Arthropoda</taxon>
        <taxon>Chelicerata</taxon>
        <taxon>Arachnida</taxon>
        <taxon>Acari</taxon>
        <taxon>Acariformes</taxon>
        <taxon>Sarcoptiformes</taxon>
        <taxon>Oribatida</taxon>
        <taxon>Brachypylina</taxon>
        <taxon>Oppioidea</taxon>
        <taxon>Oppiidae</taxon>
        <taxon>Medioppia</taxon>
    </lineage>
</organism>
<protein>
    <submittedName>
        <fullName evidence="1">Uncharacterized protein</fullName>
    </submittedName>
</protein>
<keyword evidence="2" id="KW-1185">Reference proteome</keyword>